<proteinExistence type="predicted"/>
<dbReference type="AlphaFoldDB" id="A0A547E9V9"/>
<dbReference type="EMBL" id="VAJI01000043">
    <property type="protein sequence ID" value="TRB34743.1"/>
    <property type="molecule type" value="Genomic_DNA"/>
</dbReference>
<dbReference type="KEGG" id="mhay:VK67_05980"/>
<dbReference type="EMBL" id="VAJB01000030">
    <property type="protein sequence ID" value="TRB72851.1"/>
    <property type="molecule type" value="Genomic_DNA"/>
</dbReference>
<comment type="caution">
    <text evidence="2">The sequence shown here is derived from an EMBL/GenBank/DDBJ whole genome shotgun (WGS) entry which is preliminary data.</text>
</comment>
<dbReference type="InterPro" id="IPR056919">
    <property type="entry name" value="Phage_TAC_18"/>
</dbReference>
<evidence type="ECO:0000313" key="4">
    <source>
        <dbReference type="Proteomes" id="UP000318394"/>
    </source>
</evidence>
<dbReference type="KEGG" id="mhaq:WC39_05295"/>
<protein>
    <submittedName>
        <fullName evidence="2">Uncharacterized protein</fullName>
    </submittedName>
</protein>
<dbReference type="Proteomes" id="UP000315164">
    <property type="component" value="Unassembled WGS sequence"/>
</dbReference>
<dbReference type="Proteomes" id="UP000318394">
    <property type="component" value="Unassembled WGS sequence"/>
</dbReference>
<gene>
    <name evidence="2" type="ORF">FEA53_11255</name>
    <name evidence="1" type="ORF">FEB89_12570</name>
</gene>
<dbReference type="OrthoDB" id="5680345at2"/>
<evidence type="ECO:0000313" key="3">
    <source>
        <dbReference type="Proteomes" id="UP000315164"/>
    </source>
</evidence>
<evidence type="ECO:0000313" key="2">
    <source>
        <dbReference type="EMBL" id="TRB72851.1"/>
    </source>
</evidence>
<dbReference type="RefSeq" id="WP_006250119.1">
    <property type="nucleotide sequence ID" value="NZ_CP017528.1"/>
</dbReference>
<organism evidence="2 3">
    <name type="scientific">Mannheimia haemolytica</name>
    <name type="common">Pasteurella haemolytica</name>
    <dbReference type="NCBI Taxonomy" id="75985"/>
    <lineage>
        <taxon>Bacteria</taxon>
        <taxon>Pseudomonadati</taxon>
        <taxon>Pseudomonadota</taxon>
        <taxon>Gammaproteobacteria</taxon>
        <taxon>Pasteurellales</taxon>
        <taxon>Pasteurellaceae</taxon>
        <taxon>Mannheimia</taxon>
    </lineage>
</organism>
<reference evidence="3 4" key="1">
    <citation type="journal article" date="2019" name="Vet. Microbiol.">
        <title>Genetic characterization of susceptible and multi-drug resistant Mannheimia haemolytica isolated from high-risk stocker calves prior to and after antimicrobial metaphylaxis.</title>
        <authorList>
            <person name="Snyder E.R."/>
            <person name="Alvarez-Narvaez S."/>
            <person name="Credille B.C."/>
        </authorList>
    </citation>
    <scope>NUCLEOTIDE SEQUENCE [LARGE SCALE GENOMIC DNA]</scope>
    <source>
        <strain evidence="2 3">UGA-R5-128-1</strain>
        <strain evidence="1 4">UGA-R7-163-1</strain>
    </source>
</reference>
<evidence type="ECO:0000313" key="1">
    <source>
        <dbReference type="EMBL" id="TRB34743.1"/>
    </source>
</evidence>
<name>A0A547E9V9_MANHA</name>
<accession>A0A547E9V9</accession>
<sequence>MYAEKTFKLDKKLKGSESTLREHLQAIEMQTGITPEELHNPEPSPAVAYLLGWFFELAMSRQSGMSLNPISYTEIDAWSRLFARHLEQWEISVIKQLDMIYLNVQQTE</sequence>
<dbReference type="Pfam" id="PF23812">
    <property type="entry name" value="Phage_TAC_18"/>
    <property type="match status" value="1"/>
</dbReference>
<keyword evidence="4" id="KW-1185">Reference proteome</keyword>